<protein>
    <recommendedName>
        <fullName evidence="9">Zn(2)-C6 fungal-type domain-containing protein</fullName>
    </recommendedName>
</protein>
<evidence type="ECO:0000256" key="4">
    <source>
        <dbReference type="ARBA" id="ARBA00023015"/>
    </source>
</evidence>
<feature type="compositionally biased region" description="Low complexity" evidence="8">
    <location>
        <begin position="109"/>
        <end position="122"/>
    </location>
</feature>
<evidence type="ECO:0000256" key="1">
    <source>
        <dbReference type="ARBA" id="ARBA00004123"/>
    </source>
</evidence>
<keyword evidence="7" id="KW-0539">Nucleus</keyword>
<keyword evidence="4" id="KW-0805">Transcription regulation</keyword>
<dbReference type="GO" id="GO:0003677">
    <property type="term" value="F:DNA binding"/>
    <property type="evidence" value="ECO:0007669"/>
    <property type="project" value="UniProtKB-KW"/>
</dbReference>
<dbReference type="SMART" id="SM00066">
    <property type="entry name" value="GAL4"/>
    <property type="match status" value="1"/>
</dbReference>
<evidence type="ECO:0000256" key="8">
    <source>
        <dbReference type="SAM" id="MobiDB-lite"/>
    </source>
</evidence>
<evidence type="ECO:0000256" key="7">
    <source>
        <dbReference type="ARBA" id="ARBA00023242"/>
    </source>
</evidence>
<accession>A0A137PBK1</accession>
<dbReference type="AlphaFoldDB" id="A0A137PBK1"/>
<dbReference type="GO" id="GO:0008270">
    <property type="term" value="F:zinc ion binding"/>
    <property type="evidence" value="ECO:0007669"/>
    <property type="project" value="InterPro"/>
</dbReference>
<dbReference type="GO" id="GO:0000981">
    <property type="term" value="F:DNA-binding transcription factor activity, RNA polymerase II-specific"/>
    <property type="evidence" value="ECO:0007669"/>
    <property type="project" value="InterPro"/>
</dbReference>
<dbReference type="PROSITE" id="PS50048">
    <property type="entry name" value="ZN2_CY6_FUNGAL_2"/>
    <property type="match status" value="1"/>
</dbReference>
<proteinExistence type="predicted"/>
<keyword evidence="3" id="KW-0862">Zinc</keyword>
<dbReference type="OrthoDB" id="39175at2759"/>
<evidence type="ECO:0000313" key="11">
    <source>
        <dbReference type="Proteomes" id="UP000070444"/>
    </source>
</evidence>
<dbReference type="PANTHER" id="PTHR31313:SF81">
    <property type="entry name" value="TY1 ENHANCER ACTIVATOR"/>
    <property type="match status" value="1"/>
</dbReference>
<organism evidence="10 11">
    <name type="scientific">Conidiobolus coronatus (strain ATCC 28846 / CBS 209.66 / NRRL 28638)</name>
    <name type="common">Delacroixia coronata</name>
    <dbReference type="NCBI Taxonomy" id="796925"/>
    <lineage>
        <taxon>Eukaryota</taxon>
        <taxon>Fungi</taxon>
        <taxon>Fungi incertae sedis</taxon>
        <taxon>Zoopagomycota</taxon>
        <taxon>Entomophthoromycotina</taxon>
        <taxon>Entomophthoromycetes</taxon>
        <taxon>Entomophthorales</taxon>
        <taxon>Ancylistaceae</taxon>
        <taxon>Conidiobolus</taxon>
    </lineage>
</organism>
<evidence type="ECO:0000256" key="2">
    <source>
        <dbReference type="ARBA" id="ARBA00022723"/>
    </source>
</evidence>
<evidence type="ECO:0000256" key="5">
    <source>
        <dbReference type="ARBA" id="ARBA00023125"/>
    </source>
</evidence>
<evidence type="ECO:0000259" key="9">
    <source>
        <dbReference type="PROSITE" id="PS50048"/>
    </source>
</evidence>
<dbReference type="GO" id="GO:0006351">
    <property type="term" value="P:DNA-templated transcription"/>
    <property type="evidence" value="ECO:0007669"/>
    <property type="project" value="InterPro"/>
</dbReference>
<dbReference type="Gene3D" id="4.10.240.10">
    <property type="entry name" value="Zn(2)-C6 fungal-type DNA-binding domain"/>
    <property type="match status" value="1"/>
</dbReference>
<dbReference type="Pfam" id="PF00172">
    <property type="entry name" value="Zn_clus"/>
    <property type="match status" value="1"/>
</dbReference>
<dbReference type="Proteomes" id="UP000070444">
    <property type="component" value="Unassembled WGS sequence"/>
</dbReference>
<name>A0A137PBK1_CONC2</name>
<comment type="subcellular location">
    <subcellularLocation>
        <location evidence="1">Nucleus</location>
    </subcellularLocation>
</comment>
<dbReference type="PANTHER" id="PTHR31313">
    <property type="entry name" value="TY1 ENHANCER ACTIVATOR"/>
    <property type="match status" value="1"/>
</dbReference>
<dbReference type="GO" id="GO:0005634">
    <property type="term" value="C:nucleus"/>
    <property type="evidence" value="ECO:0007669"/>
    <property type="project" value="UniProtKB-SubCell"/>
</dbReference>
<dbReference type="Pfam" id="PF04082">
    <property type="entry name" value="Fungal_trans"/>
    <property type="match status" value="1"/>
</dbReference>
<dbReference type="CDD" id="cd12148">
    <property type="entry name" value="fungal_TF_MHR"/>
    <property type="match status" value="1"/>
</dbReference>
<gene>
    <name evidence="10" type="ORF">CONCODRAFT_16228</name>
</gene>
<reference evidence="10 11" key="1">
    <citation type="journal article" date="2015" name="Genome Biol. Evol.">
        <title>Phylogenomic analyses indicate that early fungi evolved digesting cell walls of algal ancestors of land plants.</title>
        <authorList>
            <person name="Chang Y."/>
            <person name="Wang S."/>
            <person name="Sekimoto S."/>
            <person name="Aerts A.L."/>
            <person name="Choi C."/>
            <person name="Clum A."/>
            <person name="LaButti K.M."/>
            <person name="Lindquist E.A."/>
            <person name="Yee Ngan C."/>
            <person name="Ohm R.A."/>
            <person name="Salamov A.A."/>
            <person name="Grigoriev I.V."/>
            <person name="Spatafora J.W."/>
            <person name="Berbee M.L."/>
        </authorList>
    </citation>
    <scope>NUCLEOTIDE SEQUENCE [LARGE SCALE GENOMIC DNA]</scope>
    <source>
        <strain evidence="10 11">NRRL 28638</strain>
    </source>
</reference>
<keyword evidence="2" id="KW-0479">Metal-binding</keyword>
<sequence length="656" mass="74725">MMVDMVYKNRFQHSCNTCRTKKIRCDRGQPSCSNCEKKSIKCIYTSNSRKSNQKNLYDSAPGQLHLFQYVNKQANNLTKKDNIGKISRFSIKKPISSPELKNSPPPPSLLNSSESDNDNSSSIISSTDKLIYNPTLLTPDNSDNSSSPFSFAINESEFPFYLEPLVPKSDLESHVPAFDVNWLKQLKITFPKTFYKGKFYELVNEDIISAHSLKCQKEDGSCHSGLINSVGCDYVAHYNPLTSSELITSGNIKSLELHLINLYFSIVNVFNPLVHQETFYKKLAMGYPHVSESLVYAICYRAAGYININPFYSVACPYRLAAEYQAKALPLIYKACENPTFETLQSIILIHNGDCNLSEHLLGLQFNILKHLGIHTLTEQTLHEQYPTDAQKEEVLNCWTLIFSLDKLCALTRGLPYHLPISNIDLVLNFFNKKYKFGEKSSSYQQARSYSQLASLSLFEISDMLARMERSLRYLSMDFNTLYNYTVEFDTQLESVFNRLMNNMPQDPSEPLIAITLILFRAYYHLASIHIYSSIGKISMQYPELAAYLTRKCILSASSIAFSFQCFPHEILAYGPLLKMNSLIMSYSVFQLIQNLGVPDYYYLAEIGKLTILKAHQKFVALLFGFIITLEQGDAAVNDFIKDIQLFKMPNTQLLV</sequence>
<keyword evidence="6" id="KW-0804">Transcription</keyword>
<evidence type="ECO:0000256" key="6">
    <source>
        <dbReference type="ARBA" id="ARBA00023163"/>
    </source>
</evidence>
<dbReference type="PROSITE" id="PS00463">
    <property type="entry name" value="ZN2_CY6_FUNGAL_1"/>
    <property type="match status" value="1"/>
</dbReference>
<dbReference type="InterPro" id="IPR036864">
    <property type="entry name" value="Zn2-C6_fun-type_DNA-bd_sf"/>
</dbReference>
<feature type="domain" description="Zn(2)-C6 fungal-type" evidence="9">
    <location>
        <begin position="14"/>
        <end position="44"/>
    </location>
</feature>
<dbReference type="CDD" id="cd00067">
    <property type="entry name" value="GAL4"/>
    <property type="match status" value="1"/>
</dbReference>
<dbReference type="EMBL" id="KQ964454">
    <property type="protein sequence ID" value="KXN72388.1"/>
    <property type="molecule type" value="Genomic_DNA"/>
</dbReference>
<dbReference type="InterPro" id="IPR051615">
    <property type="entry name" value="Transcr_Regulatory_Elem"/>
</dbReference>
<dbReference type="InterPro" id="IPR007219">
    <property type="entry name" value="XnlR_reg_dom"/>
</dbReference>
<evidence type="ECO:0000256" key="3">
    <source>
        <dbReference type="ARBA" id="ARBA00022833"/>
    </source>
</evidence>
<dbReference type="SUPFAM" id="SSF57701">
    <property type="entry name" value="Zn2/Cys6 DNA-binding domain"/>
    <property type="match status" value="1"/>
</dbReference>
<evidence type="ECO:0000313" key="10">
    <source>
        <dbReference type="EMBL" id="KXN72388.1"/>
    </source>
</evidence>
<keyword evidence="11" id="KW-1185">Reference proteome</keyword>
<dbReference type="STRING" id="796925.A0A137PBK1"/>
<keyword evidence="5" id="KW-0238">DNA-binding</keyword>
<dbReference type="InterPro" id="IPR001138">
    <property type="entry name" value="Zn2Cys6_DnaBD"/>
</dbReference>
<feature type="region of interest" description="Disordered" evidence="8">
    <location>
        <begin position="95"/>
        <end position="122"/>
    </location>
</feature>